<evidence type="ECO:0000259" key="10">
    <source>
        <dbReference type="Pfam" id="PF17998"/>
    </source>
</evidence>
<dbReference type="EMBL" id="WYDN01000005">
    <property type="protein sequence ID" value="NAZ16023.1"/>
    <property type="molecule type" value="Genomic_DNA"/>
</dbReference>
<dbReference type="Pfam" id="PF16555">
    <property type="entry name" value="GramPos_pilinD1"/>
    <property type="match status" value="1"/>
</dbReference>
<dbReference type="InterPro" id="IPR041033">
    <property type="entry name" value="SpaA_PFL_dom_1"/>
</dbReference>
<evidence type="ECO:0000256" key="6">
    <source>
        <dbReference type="SAM" id="SignalP"/>
    </source>
</evidence>
<evidence type="ECO:0000256" key="4">
    <source>
        <dbReference type="ARBA" id="ARBA00023088"/>
    </source>
</evidence>
<comment type="caution">
    <text evidence="11">The sequence shown here is derived from an EMBL/GenBank/DDBJ whole genome shotgun (WGS) entry which is preliminary data.</text>
</comment>
<evidence type="ECO:0000256" key="3">
    <source>
        <dbReference type="ARBA" id="ARBA00022729"/>
    </source>
</evidence>
<protein>
    <submittedName>
        <fullName evidence="11">SpaH/EbpB family LPXTG-anchored major pilin</fullName>
    </submittedName>
</protein>
<dbReference type="GO" id="GO:0005975">
    <property type="term" value="P:carbohydrate metabolic process"/>
    <property type="evidence" value="ECO:0007669"/>
    <property type="project" value="UniProtKB-ARBA"/>
</dbReference>
<keyword evidence="2" id="KW-0964">Secreted</keyword>
<proteinExistence type="predicted"/>
<dbReference type="InterPro" id="IPR019931">
    <property type="entry name" value="LPXTG_anchor"/>
</dbReference>
<evidence type="ECO:0000259" key="9">
    <source>
        <dbReference type="Pfam" id="PF17802"/>
    </source>
</evidence>
<dbReference type="InterPro" id="IPR026466">
    <property type="entry name" value="Fim_isopep_form_D2_dom"/>
</dbReference>
<feature type="domain" description="Adhesin isopeptide-forming adherence" evidence="10">
    <location>
        <begin position="188"/>
        <end position="324"/>
    </location>
</feature>
<feature type="domain" description="Gram-positive pilin subunit D1 N-terminal" evidence="8">
    <location>
        <begin position="53"/>
        <end position="187"/>
    </location>
</feature>
<feature type="domain" description="SpaA-like prealbumin fold" evidence="9">
    <location>
        <begin position="332"/>
        <end position="438"/>
    </location>
</feature>
<gene>
    <name evidence="11" type="ORF">GT020_08090</name>
</gene>
<evidence type="ECO:0000313" key="12">
    <source>
        <dbReference type="Proteomes" id="UP000477543"/>
    </source>
</evidence>
<dbReference type="InterPro" id="IPR013783">
    <property type="entry name" value="Ig-like_fold"/>
</dbReference>
<feature type="chain" id="PRO_5039547166" evidence="6">
    <location>
        <begin position="36"/>
        <end position="499"/>
    </location>
</feature>
<evidence type="ECO:0000256" key="2">
    <source>
        <dbReference type="ARBA" id="ARBA00022525"/>
    </source>
</evidence>
<evidence type="ECO:0000256" key="5">
    <source>
        <dbReference type="SAM" id="Phobius"/>
    </source>
</evidence>
<dbReference type="NCBIfam" id="NF033902">
    <property type="entry name" value="iso_D2_wall_anc"/>
    <property type="match status" value="1"/>
</dbReference>
<dbReference type="Pfam" id="PF17998">
    <property type="entry name" value="AgI_II_C2"/>
    <property type="match status" value="1"/>
</dbReference>
<dbReference type="NCBIfam" id="TIGR01167">
    <property type="entry name" value="LPXTG_anchor"/>
    <property type="match status" value="1"/>
</dbReference>
<dbReference type="NCBIfam" id="TIGR04226">
    <property type="entry name" value="RrgB_K2N_iso_D2"/>
    <property type="match status" value="1"/>
</dbReference>
<name>A0A6L9G4W5_9MICC</name>
<accession>A0A6L9G4W5</accession>
<evidence type="ECO:0000259" key="7">
    <source>
        <dbReference type="Pfam" id="PF00746"/>
    </source>
</evidence>
<feature type="transmembrane region" description="Helical" evidence="5">
    <location>
        <begin position="469"/>
        <end position="489"/>
    </location>
</feature>
<keyword evidence="1" id="KW-0134">Cell wall</keyword>
<dbReference type="InterPro" id="IPR032364">
    <property type="entry name" value="GramPos_pilinD1_N"/>
</dbReference>
<dbReference type="Pfam" id="PF00746">
    <property type="entry name" value="Gram_pos_anchor"/>
    <property type="match status" value="1"/>
</dbReference>
<keyword evidence="5" id="KW-0812">Transmembrane</keyword>
<dbReference type="InterPro" id="IPR026345">
    <property type="entry name" value="Adh_isopep-form_adh_dom"/>
</dbReference>
<feature type="signal peptide" evidence="6">
    <location>
        <begin position="1"/>
        <end position="35"/>
    </location>
</feature>
<dbReference type="Pfam" id="PF17802">
    <property type="entry name" value="SpaA"/>
    <property type="match status" value="1"/>
</dbReference>
<dbReference type="Proteomes" id="UP000477543">
    <property type="component" value="Unassembled WGS sequence"/>
</dbReference>
<organism evidence="11 12">
    <name type="scientific">Glutamicibacter soli</name>
    <dbReference type="NCBI Taxonomy" id="453836"/>
    <lineage>
        <taxon>Bacteria</taxon>
        <taxon>Bacillati</taxon>
        <taxon>Actinomycetota</taxon>
        <taxon>Actinomycetes</taxon>
        <taxon>Micrococcales</taxon>
        <taxon>Micrococcaceae</taxon>
        <taxon>Glutamicibacter</taxon>
    </lineage>
</organism>
<feature type="domain" description="Gram-positive cocci surface proteins LPxTG" evidence="7">
    <location>
        <begin position="454"/>
        <end position="492"/>
    </location>
</feature>
<keyword evidence="4" id="KW-0572">Peptidoglycan-anchor</keyword>
<evidence type="ECO:0000259" key="8">
    <source>
        <dbReference type="Pfam" id="PF16555"/>
    </source>
</evidence>
<evidence type="ECO:0000313" key="11">
    <source>
        <dbReference type="EMBL" id="NAZ16023.1"/>
    </source>
</evidence>
<dbReference type="RefSeq" id="WP_161448613.1">
    <property type="nucleotide sequence ID" value="NZ_WYDN01000005.1"/>
</dbReference>
<evidence type="ECO:0000256" key="1">
    <source>
        <dbReference type="ARBA" id="ARBA00022512"/>
    </source>
</evidence>
<keyword evidence="5" id="KW-0472">Membrane</keyword>
<dbReference type="Gene3D" id="2.60.40.740">
    <property type="match status" value="1"/>
</dbReference>
<dbReference type="InterPro" id="IPR048052">
    <property type="entry name" value="FM1-like"/>
</dbReference>
<keyword evidence="5" id="KW-1133">Transmembrane helix</keyword>
<reference evidence="11 12" key="1">
    <citation type="submission" date="2020-01" db="EMBL/GenBank/DDBJ databases">
        <title>Glutamicibacter soli M275.</title>
        <authorList>
            <person name="Meng X."/>
        </authorList>
    </citation>
    <scope>NUCLEOTIDE SEQUENCE [LARGE SCALE GENOMIC DNA]</scope>
    <source>
        <strain evidence="11 12">M275</strain>
    </source>
</reference>
<sequence length="499" mass="51973">MAEFKHTRGKRVLSGLGAITLAAAGLIGGAGAAIADQGDTLGNIDAGRLGSIQINKHKHQNGTDATQKPDGSGDTITSDGIAGVEFTAYQLTDVNLGETSDWDKLENLDLSKACTSIPGHTLGAPIVAPATDSKGVTTLTGLKLGAYVICETAAPAEVVDRAQPFVVTIPTPFENSWLYDVNVYPKNGTTGITKSIDPQSNLGLGGIVNFPVTVDVPKTKGEEIMTRFEVTDTFDSRLGLNGTGVTSVKLDGAAVDRSYYSVSNEGQTVKVTFNEDGRKWLKTKGEKKVVVTFSAVVKEVGKIENDAEAYINTPGHEGKVESNDVITNWGDLVALKTAKGTNAALQGAEFQVFAAEAPYADTCDGAKATGDALTVNGSSTFTSGKNGVVDIAGLYVSDSVNEKKDATQRCYVLKETKAPAGFVTPVGDKANTAVAVKIGANEAGVYDATIVNSQQDVPELPLTGANGQILMVIGGTAVLLVAGGMVIVSRRRAAREETK</sequence>
<dbReference type="AlphaFoldDB" id="A0A6L9G4W5"/>
<dbReference type="Gene3D" id="2.60.40.10">
    <property type="entry name" value="Immunoglobulins"/>
    <property type="match status" value="2"/>
</dbReference>
<keyword evidence="3 6" id="KW-0732">Signal</keyword>